<evidence type="ECO:0000256" key="1">
    <source>
        <dbReference type="SAM" id="MobiDB-lite"/>
    </source>
</evidence>
<name>M6UI10_9LEPT</name>
<dbReference type="NCBIfam" id="NF047433">
    <property type="entry name" value="Lepto_7_Nterm"/>
    <property type="match status" value="1"/>
</dbReference>
<comment type="caution">
    <text evidence="2">The sequence shown here is derived from an EMBL/GenBank/DDBJ whole genome shotgun (WGS) entry which is preliminary data.</text>
</comment>
<evidence type="ECO:0000313" key="3">
    <source>
        <dbReference type="Proteomes" id="UP000012153"/>
    </source>
</evidence>
<accession>M6UI10</accession>
<dbReference type="EMBL" id="AHOP02000029">
    <property type="protein sequence ID" value="EMO40709.1"/>
    <property type="molecule type" value="Genomic_DNA"/>
</dbReference>
<proteinExistence type="predicted"/>
<evidence type="ECO:0000313" key="2">
    <source>
        <dbReference type="EMBL" id="EMO40709.1"/>
    </source>
</evidence>
<dbReference type="Proteomes" id="UP000012153">
    <property type="component" value="Unassembled WGS sequence"/>
</dbReference>
<reference evidence="2 3" key="1">
    <citation type="submission" date="2013-01" db="EMBL/GenBank/DDBJ databases">
        <authorList>
            <person name="Harkins D.M."/>
            <person name="Durkin A.S."/>
            <person name="Brinkac L.M."/>
            <person name="Haft D.H."/>
            <person name="Selengut J.D."/>
            <person name="Sanka R."/>
            <person name="DePew J."/>
            <person name="Purushe J."/>
            <person name="Matthias M.A."/>
            <person name="Vinetz J.M."/>
            <person name="Sutton G.G."/>
            <person name="Nierman W.C."/>
            <person name="Fouts D.E."/>
        </authorList>
    </citation>
    <scope>NUCLEOTIDE SEQUENCE [LARGE SCALE GENOMIC DNA]</scope>
    <source>
        <strain evidence="2 3">ZUN142</strain>
    </source>
</reference>
<sequence>MNSFLSKFIFRKLNRIARFKQCVIIPDTLFAKINFMKKFISYSIIVFLTTTVSLKSETVLLKSGERIEGNILNQDKETVTFRLSNGTTKVFQKSKIQKISFSKIIETIPKKEETKNKEEEKKRKSKELAELAEKQKSKLENSKKREQELIDSKRHYLDVSFGIGDGTEQSELRPFYQTIQYAGLAFSSSGQAEILANPYKTPNSGSTTRIRYVWNRLTFELRGTETKRNIDVNGFQTLAFGTGSESSGERTVNTILGEMNTKFQKVSSRVGFTPYPHPILDLQILGGIERIWTRTSQEVDSIGQKTGSGIDPSRISFREYSSHYKGYSLGIGFEWNFLKRFTLQGQILHLDMTSPSSFRNNEYRIDSSNQMLNLNQFGLDYRWKSIGTEMNLRLSTKLIGNWSLFLETSNMNLKNTLQTGYITENEGDPDQLALKIFGPKILIPMLYESKTILTYVQVGVNYRLDF</sequence>
<organism evidence="2 3">
    <name type="scientific">Leptospira noguchii serovar Autumnalis str. ZUN142</name>
    <dbReference type="NCBI Taxonomy" id="1085540"/>
    <lineage>
        <taxon>Bacteria</taxon>
        <taxon>Pseudomonadati</taxon>
        <taxon>Spirochaetota</taxon>
        <taxon>Spirochaetia</taxon>
        <taxon>Leptospirales</taxon>
        <taxon>Leptospiraceae</taxon>
        <taxon>Leptospira</taxon>
    </lineage>
</organism>
<protein>
    <submittedName>
        <fullName evidence="2">Uncharacterized protein</fullName>
    </submittedName>
</protein>
<gene>
    <name evidence="2" type="ORF">LEP1GSC186_3720</name>
</gene>
<feature type="region of interest" description="Disordered" evidence="1">
    <location>
        <begin position="113"/>
        <end position="145"/>
    </location>
</feature>
<dbReference type="AlphaFoldDB" id="M6UI10"/>